<dbReference type="Gene3D" id="3.10.270.10">
    <property type="entry name" value="Urate Oxidase"/>
    <property type="match status" value="1"/>
</dbReference>
<comment type="catalytic activity">
    <reaction evidence="5 6">
        <text>urate + O2 + H2O = 5-hydroxyisourate + H2O2</text>
        <dbReference type="Rhea" id="RHEA:21368"/>
        <dbReference type="ChEBI" id="CHEBI:15377"/>
        <dbReference type="ChEBI" id="CHEBI:15379"/>
        <dbReference type="ChEBI" id="CHEBI:16240"/>
        <dbReference type="ChEBI" id="CHEBI:17775"/>
        <dbReference type="ChEBI" id="CHEBI:18072"/>
        <dbReference type="EC" id="1.7.3.3"/>
    </reaction>
</comment>
<dbReference type="PRINTS" id="PR00093">
    <property type="entry name" value="URICASE"/>
</dbReference>
<evidence type="ECO:0000256" key="6">
    <source>
        <dbReference type="RuleBase" id="RU004455"/>
    </source>
</evidence>
<dbReference type="Proteomes" id="UP001364211">
    <property type="component" value="Unassembled WGS sequence"/>
</dbReference>
<keyword evidence="3 5" id="KW-0659">Purine metabolism</keyword>
<dbReference type="PANTHER" id="PTHR42874:SF1">
    <property type="entry name" value="URICASE"/>
    <property type="match status" value="1"/>
</dbReference>
<evidence type="ECO:0000256" key="5">
    <source>
        <dbReference type="PIRNR" id="PIRNR000241"/>
    </source>
</evidence>
<evidence type="ECO:0000256" key="2">
    <source>
        <dbReference type="ARBA" id="ARBA00009760"/>
    </source>
</evidence>
<dbReference type="InterPro" id="IPR002042">
    <property type="entry name" value="Uricase"/>
</dbReference>
<dbReference type="NCBIfam" id="TIGR03383">
    <property type="entry name" value="urate_oxi"/>
    <property type="match status" value="1"/>
</dbReference>
<dbReference type="EC" id="1.7.3.3" evidence="5 6"/>
<evidence type="ECO:0000256" key="3">
    <source>
        <dbReference type="ARBA" id="ARBA00022631"/>
    </source>
</evidence>
<comment type="caution">
    <text evidence="7">The sequence shown here is derived from an EMBL/GenBank/DDBJ whole genome shotgun (WGS) entry which is preliminary data.</text>
</comment>
<keyword evidence="4 5" id="KW-0560">Oxidoreductase</keyword>
<keyword evidence="8" id="KW-1185">Reference proteome</keyword>
<evidence type="ECO:0000256" key="1">
    <source>
        <dbReference type="ARBA" id="ARBA00004831"/>
    </source>
</evidence>
<dbReference type="PIRSF" id="PIRSF000241">
    <property type="entry name" value="Urate_oxidase"/>
    <property type="match status" value="1"/>
</dbReference>
<dbReference type="RefSeq" id="WP_340290632.1">
    <property type="nucleotide sequence ID" value="NZ_JBBJUP010000010.1"/>
</dbReference>
<protein>
    <recommendedName>
        <fullName evidence="5 6">Uricase</fullName>
        <ecNumber evidence="5 6">1.7.3.3</ecNumber>
    </recommendedName>
    <alternativeName>
        <fullName evidence="5">Urate oxidase</fullName>
    </alternativeName>
</protein>
<comment type="pathway">
    <text evidence="1 5">Purine metabolism; urate degradation; (S)-allantoin from urate: step 1/3.</text>
</comment>
<comment type="similarity">
    <text evidence="2 5 6">Belongs to the uricase family.</text>
</comment>
<comment type="function">
    <text evidence="5 6">Catalyzes the oxidation of uric acid to 5-hydroxyisourate, which is further processed to form (S)-allantoin.</text>
</comment>
<organism evidence="7 8">
    <name type="scientific">Pseudonocardia spirodelae</name>
    <dbReference type="NCBI Taxonomy" id="3133431"/>
    <lineage>
        <taxon>Bacteria</taxon>
        <taxon>Bacillati</taxon>
        <taxon>Actinomycetota</taxon>
        <taxon>Actinomycetes</taxon>
        <taxon>Pseudonocardiales</taxon>
        <taxon>Pseudonocardiaceae</taxon>
        <taxon>Pseudonocardia</taxon>
    </lineage>
</organism>
<evidence type="ECO:0000256" key="4">
    <source>
        <dbReference type="ARBA" id="ARBA00023002"/>
    </source>
</evidence>
<evidence type="ECO:0000313" key="7">
    <source>
        <dbReference type="EMBL" id="MEJ8279982.1"/>
    </source>
</evidence>
<proteinExistence type="inferred from homology"/>
<dbReference type="Pfam" id="PF01014">
    <property type="entry name" value="Uricase"/>
    <property type="match status" value="2"/>
</dbReference>
<accession>A0ABU8T7Q8</accession>
<name>A0ABU8T7Q8_9PSEU</name>
<reference evidence="7 8" key="1">
    <citation type="submission" date="2024-03" db="EMBL/GenBank/DDBJ databases">
        <title>Draft genome sequence of Pseudonocardia sp. DW16-2.</title>
        <authorList>
            <person name="Duangmal K."/>
        </authorList>
    </citation>
    <scope>NUCLEOTIDE SEQUENCE [LARGE SCALE GENOMIC DNA]</scope>
    <source>
        <strain evidence="7 8">DW16-2</strain>
    </source>
</reference>
<evidence type="ECO:0000313" key="8">
    <source>
        <dbReference type="Proteomes" id="UP001364211"/>
    </source>
</evidence>
<gene>
    <name evidence="7" type="primary">pucL</name>
    <name evidence="7" type="ORF">WJX68_13640</name>
</gene>
<sequence length="308" mass="33726">MSVSVHLGDNKYGKAEVRVVRVVRDTDRHEIADLNVTSQLRGAALESSYLTGDNAKVVATDTQKNVVYAFASEHGITSPEEFLMLLGDHFTGEFDWITGGLWQAEQYEWERILVDGAGHDHSFVRKGRATRLATVQKVAHGDGCATHVTAGLKDLTVLKSTGSEFHGFPRDRYTTLVETDDRILATSVTARWRYLPEAVAAGIDYNAVHDAVGAAMLAAFASTHSLALQQSLYEMGRAAIETCDGIAEIRFAMPNKHHFLSDLSPFGLKNPNEVFYAADRPYGLIEGTVVRDGVTPAPEAWTDVPSFV</sequence>
<dbReference type="EMBL" id="JBBJUP010000010">
    <property type="protein sequence ID" value="MEJ8279982.1"/>
    <property type="molecule type" value="Genomic_DNA"/>
</dbReference>
<dbReference type="PROSITE" id="PS00366">
    <property type="entry name" value="URICASE"/>
    <property type="match status" value="1"/>
</dbReference>
<dbReference type="PANTHER" id="PTHR42874">
    <property type="entry name" value="URICASE"/>
    <property type="match status" value="1"/>
</dbReference>
<dbReference type="SUPFAM" id="SSF55620">
    <property type="entry name" value="Tetrahydrobiopterin biosynthesis enzymes-like"/>
    <property type="match status" value="2"/>
</dbReference>
<dbReference type="InterPro" id="IPR019842">
    <property type="entry name" value="Uricase_CS"/>
</dbReference>
<dbReference type="GO" id="GO:0004846">
    <property type="term" value="F:urate oxidase activity"/>
    <property type="evidence" value="ECO:0007669"/>
    <property type="project" value="UniProtKB-EC"/>
</dbReference>